<dbReference type="EMBL" id="DVLW01000210">
    <property type="protein sequence ID" value="HIT95042.1"/>
    <property type="molecule type" value="Genomic_DNA"/>
</dbReference>
<dbReference type="SUPFAM" id="SSF56796">
    <property type="entry name" value="Dehydroquinate synthase-like"/>
    <property type="match status" value="1"/>
</dbReference>
<dbReference type="Pfam" id="PF00465">
    <property type="entry name" value="Fe-ADH"/>
    <property type="match status" value="1"/>
</dbReference>
<dbReference type="PANTHER" id="PTHR11496:SF102">
    <property type="entry name" value="ALCOHOL DEHYDROGENASE 4"/>
    <property type="match status" value="1"/>
</dbReference>
<dbReference type="GO" id="GO:0004022">
    <property type="term" value="F:alcohol dehydrogenase (NAD+) activity"/>
    <property type="evidence" value="ECO:0007669"/>
    <property type="project" value="TreeGrafter"/>
</dbReference>
<dbReference type="PANTHER" id="PTHR11496">
    <property type="entry name" value="ALCOHOL DEHYDROGENASE"/>
    <property type="match status" value="1"/>
</dbReference>
<organism evidence="6 7">
    <name type="scientific">Candidatus Faecivivens stercoripullorum</name>
    <dbReference type="NCBI Taxonomy" id="2840805"/>
    <lineage>
        <taxon>Bacteria</taxon>
        <taxon>Bacillati</taxon>
        <taxon>Bacillota</taxon>
        <taxon>Clostridia</taxon>
        <taxon>Eubacteriales</taxon>
        <taxon>Oscillospiraceae</taxon>
        <taxon>Oscillospiraceae incertae sedis</taxon>
        <taxon>Candidatus Faecivivens</taxon>
    </lineage>
</organism>
<evidence type="ECO:0000313" key="6">
    <source>
        <dbReference type="EMBL" id="HIT95042.1"/>
    </source>
</evidence>
<evidence type="ECO:0000256" key="3">
    <source>
        <dbReference type="ARBA" id="ARBA00023027"/>
    </source>
</evidence>
<dbReference type="PROSITE" id="PS00913">
    <property type="entry name" value="ADH_IRON_1"/>
    <property type="match status" value="1"/>
</dbReference>
<dbReference type="FunFam" id="3.40.50.1970:FF:000003">
    <property type="entry name" value="Alcohol dehydrogenase, iron-containing"/>
    <property type="match status" value="1"/>
</dbReference>
<reference evidence="6" key="1">
    <citation type="submission" date="2020-10" db="EMBL/GenBank/DDBJ databases">
        <authorList>
            <person name="Gilroy R."/>
        </authorList>
    </citation>
    <scope>NUCLEOTIDE SEQUENCE</scope>
    <source>
        <strain evidence="6">ChiBcec7-5410</strain>
    </source>
</reference>
<evidence type="ECO:0000256" key="2">
    <source>
        <dbReference type="ARBA" id="ARBA00023002"/>
    </source>
</evidence>
<dbReference type="InterPro" id="IPR018211">
    <property type="entry name" value="ADH_Fe_CS"/>
</dbReference>
<keyword evidence="3" id="KW-0520">NAD</keyword>
<dbReference type="Gene3D" id="1.20.1090.10">
    <property type="entry name" value="Dehydroquinate synthase-like - alpha domain"/>
    <property type="match status" value="1"/>
</dbReference>
<dbReference type="Proteomes" id="UP000824160">
    <property type="component" value="Unassembled WGS sequence"/>
</dbReference>
<comment type="similarity">
    <text evidence="1">Belongs to the iron-containing alcohol dehydrogenase family.</text>
</comment>
<gene>
    <name evidence="6" type="ORF">IAC43_07635</name>
</gene>
<keyword evidence="2" id="KW-0560">Oxidoreductase</keyword>
<sequence>MNYAFEQTVKMIAGWDSITQLPALLADEGFQRPLIVCDQSVVQLGLLERIEKLLQQQNIPAAVFDKVQPDPPADIIDEGAAFCASHCCDCIIAVGGGSTIDTAKGINLLRFNPGKILDYTKEGAVSKPTSGLICIPTTAGTGSELSMGMIVTNTETSQKLALHAYGEFAIVDPALTATMPASLTVNTGLDVFSHAFEAYTSLASNPMADAVCEKVMAEVFEWLPVAKNEPDNQTARQRMAVASSLGGWMLSNGCAHIGHSMAHVLGAKSHLPHGLVCSYTLPVTIETVADVLPEKVRYTGRILGVDFPKNVSPQQIGRLTAQAYRAFRDRLYDGKTCSFPIDESNIHTLAQEICKEAFAPLTPVKVDEALVVEMLKKIG</sequence>
<evidence type="ECO:0000313" key="7">
    <source>
        <dbReference type="Proteomes" id="UP000824160"/>
    </source>
</evidence>
<protein>
    <submittedName>
        <fullName evidence="6">Iron-containing alcohol dehydrogenase</fullName>
    </submittedName>
</protein>
<dbReference type="CDD" id="cd14863">
    <property type="entry name" value="Fe-ADH-like"/>
    <property type="match status" value="1"/>
</dbReference>
<dbReference type="InterPro" id="IPR039697">
    <property type="entry name" value="Alcohol_dehydrogenase_Fe"/>
</dbReference>
<dbReference type="InterPro" id="IPR001670">
    <property type="entry name" value="ADH_Fe/GldA"/>
</dbReference>
<comment type="caution">
    <text evidence="6">The sequence shown here is derived from an EMBL/GenBank/DDBJ whole genome shotgun (WGS) entry which is preliminary data.</text>
</comment>
<feature type="domain" description="Alcohol dehydrogenase iron-type/glycerol dehydrogenase GldA" evidence="4">
    <location>
        <begin position="10"/>
        <end position="173"/>
    </location>
</feature>
<reference evidence="6" key="2">
    <citation type="journal article" date="2021" name="PeerJ">
        <title>Extensive microbial diversity within the chicken gut microbiome revealed by metagenomics and culture.</title>
        <authorList>
            <person name="Gilroy R."/>
            <person name="Ravi A."/>
            <person name="Getino M."/>
            <person name="Pursley I."/>
            <person name="Horton D.L."/>
            <person name="Alikhan N.F."/>
            <person name="Baker D."/>
            <person name="Gharbi K."/>
            <person name="Hall N."/>
            <person name="Watson M."/>
            <person name="Adriaenssens E.M."/>
            <person name="Foster-Nyarko E."/>
            <person name="Jarju S."/>
            <person name="Secka A."/>
            <person name="Antonio M."/>
            <person name="Oren A."/>
            <person name="Chaudhuri R.R."/>
            <person name="La Ragione R."/>
            <person name="Hildebrand F."/>
            <person name="Pallen M.J."/>
        </authorList>
    </citation>
    <scope>NUCLEOTIDE SEQUENCE</scope>
    <source>
        <strain evidence="6">ChiBcec7-5410</strain>
    </source>
</reference>
<feature type="domain" description="Fe-containing alcohol dehydrogenase-like C-terminal" evidence="5">
    <location>
        <begin position="184"/>
        <end position="378"/>
    </location>
</feature>
<dbReference type="Gene3D" id="3.40.50.1970">
    <property type="match status" value="1"/>
</dbReference>
<proteinExistence type="inferred from homology"/>
<dbReference type="AlphaFoldDB" id="A0A9D1H700"/>
<dbReference type="GO" id="GO:0046872">
    <property type="term" value="F:metal ion binding"/>
    <property type="evidence" value="ECO:0007669"/>
    <property type="project" value="InterPro"/>
</dbReference>
<dbReference type="Pfam" id="PF25137">
    <property type="entry name" value="ADH_Fe_C"/>
    <property type="match status" value="1"/>
</dbReference>
<dbReference type="InterPro" id="IPR056798">
    <property type="entry name" value="ADH_Fe_C"/>
</dbReference>
<evidence type="ECO:0000259" key="4">
    <source>
        <dbReference type="Pfam" id="PF00465"/>
    </source>
</evidence>
<evidence type="ECO:0000259" key="5">
    <source>
        <dbReference type="Pfam" id="PF25137"/>
    </source>
</evidence>
<name>A0A9D1H700_9FIRM</name>
<evidence type="ECO:0000256" key="1">
    <source>
        <dbReference type="ARBA" id="ARBA00007358"/>
    </source>
</evidence>
<accession>A0A9D1H700</accession>